<name>A0AC34RDU3_9BILA</name>
<reference evidence="2" key="1">
    <citation type="submission" date="2022-11" db="UniProtKB">
        <authorList>
            <consortium name="WormBaseParasite"/>
        </authorList>
    </citation>
    <scope>IDENTIFICATION</scope>
</reference>
<sequence length="234" mass="25988">MANTDSNNGCVTKFDNSRLTCATAFERRPLSTESECQKLCFENILKCQSFEFNTLTATCDLYNVPPPEGVMESTRNNPKSPFSDEPLKDKNDFSYRVKRQFNSLDQQDPLKLPQFPNYCEPEVVPALGTTFYVPNLDCAPSNQFSSSSIDNNLEPLNNHQHRLPASVSSIIPTSGTKIIPEMTDCRDGGRARIQLIDGIAFVPEKSSVARIQVDSADVCLLLCRNNAPKSVTVI</sequence>
<dbReference type="Proteomes" id="UP000887576">
    <property type="component" value="Unplaced"/>
</dbReference>
<protein>
    <submittedName>
        <fullName evidence="2">Apple domain-containing protein</fullName>
    </submittedName>
</protein>
<evidence type="ECO:0000313" key="2">
    <source>
        <dbReference type="WBParaSite" id="JU765_v2.g5834.t1"/>
    </source>
</evidence>
<organism evidence="1 2">
    <name type="scientific">Panagrolaimus sp. JU765</name>
    <dbReference type="NCBI Taxonomy" id="591449"/>
    <lineage>
        <taxon>Eukaryota</taxon>
        <taxon>Metazoa</taxon>
        <taxon>Ecdysozoa</taxon>
        <taxon>Nematoda</taxon>
        <taxon>Chromadorea</taxon>
        <taxon>Rhabditida</taxon>
        <taxon>Tylenchina</taxon>
        <taxon>Panagrolaimomorpha</taxon>
        <taxon>Panagrolaimoidea</taxon>
        <taxon>Panagrolaimidae</taxon>
        <taxon>Panagrolaimus</taxon>
    </lineage>
</organism>
<accession>A0AC34RDU3</accession>
<proteinExistence type="predicted"/>
<evidence type="ECO:0000313" key="1">
    <source>
        <dbReference type="Proteomes" id="UP000887576"/>
    </source>
</evidence>
<dbReference type="WBParaSite" id="JU765_v2.g5834.t1">
    <property type="protein sequence ID" value="JU765_v2.g5834.t1"/>
    <property type="gene ID" value="JU765_v2.g5834"/>
</dbReference>